<evidence type="ECO:0000256" key="1">
    <source>
        <dbReference type="SAM" id="MobiDB-lite"/>
    </source>
</evidence>
<dbReference type="RefSeq" id="WP_066172074.1">
    <property type="nucleotide sequence ID" value="NZ_CP136137.1"/>
</dbReference>
<keyword evidence="3" id="KW-1185">Reference proteome</keyword>
<protein>
    <submittedName>
        <fullName evidence="2">Uncharacterized protein</fullName>
    </submittedName>
</protein>
<sequence length="443" mass="42489">MNCPDQVGVDGAPSTLGGESLPAPSPAPAPWTLPELPDLAALLDLPPLPVLPTVDPTLLLKPITDLLGVFGTGALGAAPGGDPAVAHQQIAQVLEDGVGTLLRAAQSLDGSWLGQAATSAITAATRTAGESGVVAAQGTGMSVNLQAAAAVVAAGALELQGVVVKTTGLLSAAMPAIATPPGQIAALAIAAEGLAEGLAVVSATRAQLIAPTAQMTATGAPVSVTGVPGADGFGTAAKLLESVVPLVQAGAQFATSLLAGVAPGDGVPVTDPSTSDQPTSTTPVATTCPATCDKTTATNGATNTAATGTTAGTRPSGAAPVVKAASTVSSVPATPGVSAPAPAPLADCPTTTNASTVPAATTSSAAPQMTAVGADTAMPMAPLAATGARPSDTARPITVTPAATAPSDQPVEAEWLTRMTAESLDLDVALALGIGDQDLAGSA</sequence>
<gene>
    <name evidence="2" type="ORF">RVF87_12785</name>
</gene>
<dbReference type="EMBL" id="CP136137">
    <property type="protein sequence ID" value="WYY05957.1"/>
    <property type="molecule type" value="Genomic_DNA"/>
</dbReference>
<dbReference type="Proteomes" id="UP001479933">
    <property type="component" value="Chromosome"/>
</dbReference>
<evidence type="ECO:0000313" key="3">
    <source>
        <dbReference type="Proteomes" id="UP001479933"/>
    </source>
</evidence>
<feature type="compositionally biased region" description="Low complexity" evidence="1">
    <location>
        <begin position="295"/>
        <end position="313"/>
    </location>
</feature>
<reference evidence="2 3" key="1">
    <citation type="journal article" date="2023" name="Virus Evol.">
        <title>Computational host range prediction-The good, the bad, and the ugly.</title>
        <authorList>
            <person name="Howell A.A."/>
            <person name="Versoza C.J."/>
            <person name="Pfeifer S.P."/>
        </authorList>
    </citation>
    <scope>NUCLEOTIDE SEQUENCE [LARGE SCALE GENOMIC DNA]</scope>
    <source>
        <strain evidence="2 3">1610/1b</strain>
    </source>
</reference>
<feature type="region of interest" description="Disordered" evidence="1">
    <location>
        <begin position="295"/>
        <end position="318"/>
    </location>
</feature>
<feature type="region of interest" description="Disordered" evidence="1">
    <location>
        <begin position="1"/>
        <end position="29"/>
    </location>
</feature>
<evidence type="ECO:0000313" key="2">
    <source>
        <dbReference type="EMBL" id="WYY05957.1"/>
    </source>
</evidence>
<organism evidence="2 3">
    <name type="scientific">Gordonia hydrophobica</name>
    <dbReference type="NCBI Taxonomy" id="40516"/>
    <lineage>
        <taxon>Bacteria</taxon>
        <taxon>Bacillati</taxon>
        <taxon>Actinomycetota</taxon>
        <taxon>Actinomycetes</taxon>
        <taxon>Mycobacteriales</taxon>
        <taxon>Gordoniaceae</taxon>
        <taxon>Gordonia</taxon>
    </lineage>
</organism>
<name>A0ABZ2TWW7_9ACTN</name>
<accession>A0ABZ2TWW7</accession>
<proteinExistence type="predicted"/>